<dbReference type="FunFam" id="3.40.50.720:FF:000084">
    <property type="entry name" value="Short-chain dehydrogenase reductase"/>
    <property type="match status" value="1"/>
</dbReference>
<dbReference type="InterPro" id="IPR057326">
    <property type="entry name" value="KR_dom"/>
</dbReference>
<dbReference type="SMART" id="SM00822">
    <property type="entry name" value="PKS_KR"/>
    <property type="match status" value="1"/>
</dbReference>
<comment type="similarity">
    <text evidence="1">Belongs to the short-chain dehydrogenases/reductases (SDR) family.</text>
</comment>
<dbReference type="PROSITE" id="PS00061">
    <property type="entry name" value="ADH_SHORT"/>
    <property type="match status" value="1"/>
</dbReference>
<dbReference type="InterPro" id="IPR057313">
    <property type="entry name" value="Maqu_2507-like"/>
</dbReference>
<keyword evidence="2" id="KW-0560">Oxidoreductase</keyword>
<reference evidence="4 5" key="1">
    <citation type="submission" date="2016-10" db="EMBL/GenBank/DDBJ databases">
        <authorList>
            <person name="de Groot N.N."/>
        </authorList>
    </citation>
    <scope>NUCLEOTIDE SEQUENCE [LARGE SCALE GENOMIC DNA]</scope>
    <source>
        <strain evidence="4 5">DSM 25927</strain>
    </source>
</reference>
<evidence type="ECO:0000256" key="1">
    <source>
        <dbReference type="ARBA" id="ARBA00006484"/>
    </source>
</evidence>
<dbReference type="InterPro" id="IPR013120">
    <property type="entry name" value="FAR_NAD-bd"/>
</dbReference>
<evidence type="ECO:0000313" key="4">
    <source>
        <dbReference type="EMBL" id="SEQ82633.1"/>
    </source>
</evidence>
<dbReference type="Gene3D" id="3.40.50.720">
    <property type="entry name" value="NAD(P)-binding Rossmann-like Domain"/>
    <property type="match status" value="2"/>
</dbReference>
<dbReference type="STRING" id="489703.SAMN04488038_11143"/>
<accession>A0A1H9J753</accession>
<feature type="domain" description="Ketoreductase" evidence="3">
    <location>
        <begin position="379"/>
        <end position="555"/>
    </location>
</feature>
<dbReference type="InterPro" id="IPR020904">
    <property type="entry name" value="Sc_DH/Rdtase_CS"/>
</dbReference>
<dbReference type="PRINTS" id="PR00080">
    <property type="entry name" value="SDRFAMILY"/>
</dbReference>
<dbReference type="Pfam" id="PF00106">
    <property type="entry name" value="adh_short"/>
    <property type="match status" value="1"/>
</dbReference>
<dbReference type="Pfam" id="PF07993">
    <property type="entry name" value="NAD_binding_4"/>
    <property type="match status" value="1"/>
</dbReference>
<dbReference type="CDD" id="cd05263">
    <property type="entry name" value="MupV_like_SDR_e"/>
    <property type="match status" value="1"/>
</dbReference>
<organism evidence="4 5">
    <name type="scientific">Solimonas aquatica</name>
    <dbReference type="NCBI Taxonomy" id="489703"/>
    <lineage>
        <taxon>Bacteria</taxon>
        <taxon>Pseudomonadati</taxon>
        <taxon>Pseudomonadota</taxon>
        <taxon>Gammaproteobacteria</taxon>
        <taxon>Nevskiales</taxon>
        <taxon>Nevskiaceae</taxon>
        <taxon>Solimonas</taxon>
    </lineage>
</organism>
<dbReference type="PRINTS" id="PR00081">
    <property type="entry name" value="GDHRDH"/>
</dbReference>
<evidence type="ECO:0000259" key="3">
    <source>
        <dbReference type="SMART" id="SM00822"/>
    </source>
</evidence>
<gene>
    <name evidence="4" type="ORF">SAMN04488038_11143</name>
</gene>
<dbReference type="Proteomes" id="UP000199233">
    <property type="component" value="Unassembled WGS sequence"/>
</dbReference>
<dbReference type="InterPro" id="IPR002347">
    <property type="entry name" value="SDR_fam"/>
</dbReference>
<dbReference type="GO" id="GO:0016491">
    <property type="term" value="F:oxidoreductase activity"/>
    <property type="evidence" value="ECO:0007669"/>
    <property type="project" value="UniProtKB-KW"/>
</dbReference>
<dbReference type="GO" id="GO:0016020">
    <property type="term" value="C:membrane"/>
    <property type="evidence" value="ECO:0007669"/>
    <property type="project" value="TreeGrafter"/>
</dbReference>
<dbReference type="InterPro" id="IPR036291">
    <property type="entry name" value="NAD(P)-bd_dom_sf"/>
</dbReference>
<dbReference type="PANTHER" id="PTHR44196">
    <property type="entry name" value="DEHYDROGENASE/REDUCTASE SDR FAMILY MEMBER 7B"/>
    <property type="match status" value="1"/>
</dbReference>
<keyword evidence="5" id="KW-1185">Reference proteome</keyword>
<dbReference type="OrthoDB" id="9810734at2"/>
<dbReference type="RefSeq" id="WP_093287452.1">
    <property type="nucleotide sequence ID" value="NZ_FOFS01000011.1"/>
</dbReference>
<dbReference type="EMBL" id="FOFS01000011">
    <property type="protein sequence ID" value="SEQ82633.1"/>
    <property type="molecule type" value="Genomic_DNA"/>
</dbReference>
<evidence type="ECO:0000256" key="2">
    <source>
        <dbReference type="ARBA" id="ARBA00023002"/>
    </source>
</evidence>
<dbReference type="AlphaFoldDB" id="A0A1H9J753"/>
<proteinExistence type="inferred from homology"/>
<protein>
    <submittedName>
        <fullName evidence="4">Short-chain dehydrogenase</fullName>
    </submittedName>
</protein>
<name>A0A1H9J753_9GAMM</name>
<dbReference type="PANTHER" id="PTHR44196:SF1">
    <property type="entry name" value="DEHYDROGENASE_REDUCTASE SDR FAMILY MEMBER 7B"/>
    <property type="match status" value="1"/>
</dbReference>
<dbReference type="NCBIfam" id="NF005539">
    <property type="entry name" value="PRK07201.1"/>
    <property type="match status" value="1"/>
</dbReference>
<evidence type="ECO:0000313" key="5">
    <source>
        <dbReference type="Proteomes" id="UP000199233"/>
    </source>
</evidence>
<sequence>MNYFVTGATGFIGKFLIEKLLQREGSSVYALVREGSQEKFELLQERFGEAGDRLIAVTGDVTQPGLVSDADRKKLHGKIDHVFHLAAVYDMNMDDTQADRINIDGTRNLVEFVNGLGGKVRLHHVSSVAVAGGSFVGRFTEEMFDEGQNVDHPYYRSKYQSEAIVRNETKVPFRIFRPGTVVGASQTGEMDKIDGPYYFFKAIQKLSFAIPKWLPLLGIEGGKVPVVPVDYVAAAMDYIAHKDGLDGGCFCLVQSKQPSVGDLLQTLLEVAHGPEFARKLELPKLPSAMRQIAGQVKSRIPNSVETKFSQLIGVPLSVVAYVGNRTVFDDKKTRAALKGSHIQCPEFRDYAEQLWQYWEKFLDIDTKVPRGAVQKLGGKVAVVTGASRGIGMVVSKKLAAAGAKVVLVSRKREKLEELQKVIEAAGGEAHVYPCDLNDMEAIDRCSQDILKDFGHVDILINNAGRSIRRAVFESLDRFHDFERTMQLNYFGAVRMILNFLPSMAKQKNGHIVNISSIGVLANAARFSAYVASKAALDAFGRCLSAEVKHRNIEITAIYMPLVRTPMIAPTKIYDYVPTWSPEKAGDTVMHALLKRPKSIATPLGTAAQLSYALWPKLNDYILNKGFHLFPSSEASKGRKEGAKPTLEQVVFANIFKGEYF</sequence>
<dbReference type="SUPFAM" id="SSF51735">
    <property type="entry name" value="NAD(P)-binding Rossmann-fold domains"/>
    <property type="match status" value="2"/>
</dbReference>
<dbReference type="CDD" id="cd05233">
    <property type="entry name" value="SDR_c"/>
    <property type="match status" value="1"/>
</dbReference>